<reference evidence="5" key="1">
    <citation type="submission" date="2016-05" db="EMBL/GenBank/DDBJ databases">
        <authorList>
            <person name="Baek K."/>
            <person name="Yang S.-J."/>
        </authorList>
    </citation>
    <scope>NUCLEOTIDE SEQUENCE [LARGE SCALE GENOMIC DNA]</scope>
    <source>
        <strain evidence="5">ST58-10</strain>
    </source>
</reference>
<dbReference type="PANTHER" id="PTHR30055:SF235">
    <property type="entry name" value="TRANSCRIPTIONAL REGULATORY PROTEIN"/>
    <property type="match status" value="1"/>
</dbReference>
<dbReference type="Gene3D" id="1.10.357.10">
    <property type="entry name" value="Tetracycline Repressor, domain 2"/>
    <property type="match status" value="1"/>
</dbReference>
<dbReference type="InterPro" id="IPR050109">
    <property type="entry name" value="HTH-type_TetR-like_transc_reg"/>
</dbReference>
<organism evidence="4 5">
    <name type="scientific">Marinobacterium aestuarii</name>
    <dbReference type="NCBI Taxonomy" id="1821621"/>
    <lineage>
        <taxon>Bacteria</taxon>
        <taxon>Pseudomonadati</taxon>
        <taxon>Pseudomonadota</taxon>
        <taxon>Gammaproteobacteria</taxon>
        <taxon>Oceanospirillales</taxon>
        <taxon>Oceanospirillaceae</taxon>
        <taxon>Marinobacterium</taxon>
    </lineage>
</organism>
<dbReference type="InterPro" id="IPR036271">
    <property type="entry name" value="Tet_transcr_reg_TetR-rel_C_sf"/>
</dbReference>
<dbReference type="SUPFAM" id="SSF48498">
    <property type="entry name" value="Tetracyclin repressor-like, C-terminal domain"/>
    <property type="match status" value="1"/>
</dbReference>
<protein>
    <submittedName>
        <fullName evidence="4">Transcriptional regulator</fullName>
    </submittedName>
</protein>
<dbReference type="EMBL" id="CP015839">
    <property type="protein sequence ID" value="ANG62430.1"/>
    <property type="molecule type" value="Genomic_DNA"/>
</dbReference>
<keyword evidence="5" id="KW-1185">Reference proteome</keyword>
<dbReference type="InterPro" id="IPR009057">
    <property type="entry name" value="Homeodomain-like_sf"/>
</dbReference>
<dbReference type="Pfam" id="PF17939">
    <property type="entry name" value="TetR_C_30"/>
    <property type="match status" value="1"/>
</dbReference>
<reference evidence="4 5" key="2">
    <citation type="journal article" date="2018" name="Int. J. Syst. Evol. Microbiol.">
        <title>Marinobacterium aestuarii sp. nov., a benzene-degrading marine bacterium isolated from estuary sediment.</title>
        <authorList>
            <person name="Bae S.S."/>
            <person name="Jung J."/>
            <person name="Chung D."/>
            <person name="Baek K."/>
        </authorList>
    </citation>
    <scope>NUCLEOTIDE SEQUENCE [LARGE SCALE GENOMIC DNA]</scope>
    <source>
        <strain evidence="4 5">ST58-10</strain>
    </source>
</reference>
<dbReference type="GO" id="GO:0003700">
    <property type="term" value="F:DNA-binding transcription factor activity"/>
    <property type="evidence" value="ECO:0007669"/>
    <property type="project" value="TreeGrafter"/>
</dbReference>
<gene>
    <name evidence="4" type="ORF">A8C75_07970</name>
</gene>
<dbReference type="InterPro" id="IPR041586">
    <property type="entry name" value="PsrA_TetR_C"/>
</dbReference>
<dbReference type="OrthoDB" id="2356263at2"/>
<dbReference type="PROSITE" id="PS50977">
    <property type="entry name" value="HTH_TETR_2"/>
    <property type="match status" value="1"/>
</dbReference>
<dbReference type="AlphaFoldDB" id="A0A1A9EXG3"/>
<dbReference type="RefSeq" id="WP_067380437.1">
    <property type="nucleotide sequence ID" value="NZ_CP015839.1"/>
</dbReference>
<dbReference type="PANTHER" id="PTHR30055">
    <property type="entry name" value="HTH-TYPE TRANSCRIPTIONAL REGULATOR RUTR"/>
    <property type="match status" value="1"/>
</dbReference>
<dbReference type="InterPro" id="IPR001647">
    <property type="entry name" value="HTH_TetR"/>
</dbReference>
<keyword evidence="1 2" id="KW-0238">DNA-binding</keyword>
<name>A0A1A9EXG3_9GAMM</name>
<dbReference type="STRING" id="1821621.A8C75_07970"/>
<accession>A0A1A9EXG3</accession>
<dbReference type="Pfam" id="PF00440">
    <property type="entry name" value="TetR_N"/>
    <property type="match status" value="1"/>
</dbReference>
<dbReference type="PRINTS" id="PR00455">
    <property type="entry name" value="HTHTETR"/>
</dbReference>
<dbReference type="SUPFAM" id="SSF46689">
    <property type="entry name" value="Homeodomain-like"/>
    <property type="match status" value="1"/>
</dbReference>
<feature type="domain" description="HTH tetR-type" evidence="3">
    <location>
        <begin position="4"/>
        <end position="64"/>
    </location>
</feature>
<evidence type="ECO:0000256" key="1">
    <source>
        <dbReference type="ARBA" id="ARBA00023125"/>
    </source>
</evidence>
<evidence type="ECO:0000259" key="3">
    <source>
        <dbReference type="PROSITE" id="PS50977"/>
    </source>
</evidence>
<sequence>MPQSDTTDKILQAAASLFAEQGFNDTTLRQITARADVNLAAVNYHFGSKERLIMALADACIEPLVQQLERALAERLALAPQRLTLDELMDMLMRTLLQAQRRSTDELSVFMRLLDLAYMGRQQALREHLVTHYGARLQPFLQHLRQDSAPMEDDEFFWRLHFLLGSVVFTLANFQTLVALEKQTFDLDAEIERTLHRLVPVLAGGFQARAESIQFCWL</sequence>
<evidence type="ECO:0000256" key="2">
    <source>
        <dbReference type="PROSITE-ProRule" id="PRU00335"/>
    </source>
</evidence>
<evidence type="ECO:0000313" key="4">
    <source>
        <dbReference type="EMBL" id="ANG62430.1"/>
    </source>
</evidence>
<dbReference type="Proteomes" id="UP000078070">
    <property type="component" value="Chromosome"/>
</dbReference>
<proteinExistence type="predicted"/>
<dbReference type="KEGG" id="mars:A8C75_07970"/>
<evidence type="ECO:0000313" key="5">
    <source>
        <dbReference type="Proteomes" id="UP000078070"/>
    </source>
</evidence>
<dbReference type="PROSITE" id="PS01081">
    <property type="entry name" value="HTH_TETR_1"/>
    <property type="match status" value="1"/>
</dbReference>
<dbReference type="GO" id="GO:0000976">
    <property type="term" value="F:transcription cis-regulatory region binding"/>
    <property type="evidence" value="ECO:0007669"/>
    <property type="project" value="TreeGrafter"/>
</dbReference>
<feature type="DNA-binding region" description="H-T-H motif" evidence="2">
    <location>
        <begin position="27"/>
        <end position="46"/>
    </location>
</feature>
<dbReference type="InterPro" id="IPR023772">
    <property type="entry name" value="DNA-bd_HTH_TetR-type_CS"/>
</dbReference>